<keyword evidence="2" id="KW-1185">Reference proteome</keyword>
<dbReference type="Proteomes" id="UP001061991">
    <property type="component" value="Plasmid p_unnamed1"/>
</dbReference>
<evidence type="ECO:0000313" key="1">
    <source>
        <dbReference type="EMBL" id="UXN58476.1"/>
    </source>
</evidence>
<keyword evidence="1" id="KW-0614">Plasmid</keyword>
<name>A0ACD4CXX6_9HYPH</name>
<organism evidence="1 2">
    <name type="scientific">Phyllobacterium zundukense</name>
    <dbReference type="NCBI Taxonomy" id="1867719"/>
    <lineage>
        <taxon>Bacteria</taxon>
        <taxon>Pseudomonadati</taxon>
        <taxon>Pseudomonadota</taxon>
        <taxon>Alphaproteobacteria</taxon>
        <taxon>Hyphomicrobiales</taxon>
        <taxon>Phyllobacteriaceae</taxon>
        <taxon>Phyllobacterium</taxon>
    </lineage>
</organism>
<keyword evidence="1" id="KW-0328">Glycosyltransferase</keyword>
<evidence type="ECO:0000313" key="2">
    <source>
        <dbReference type="Proteomes" id="UP001061991"/>
    </source>
</evidence>
<proteinExistence type="predicted"/>
<dbReference type="EC" id="2.4.2.52" evidence="1"/>
<gene>
    <name evidence="1" type="primary">mdcB</name>
    <name evidence="1" type="ORF">N8E88_10630</name>
</gene>
<dbReference type="EMBL" id="CP104972">
    <property type="protein sequence ID" value="UXN58476.1"/>
    <property type="molecule type" value="Genomic_DNA"/>
</dbReference>
<keyword evidence="1" id="KW-0808">Transferase</keyword>
<accession>A0ACD4CXX6</accession>
<protein>
    <submittedName>
        <fullName evidence="1">Triphosphoribosyl-dephospho-CoA synthase MdcB</fullName>
        <ecNumber evidence="1">2.4.2.52</ecNumber>
    </submittedName>
</protein>
<geneLocation type="plasmid" evidence="1 2">
    <name>p_unnamed1</name>
</geneLocation>
<sequence>MTTAQKRIVEQTHAAVREASYLPAIEAIAALAISCLLLELETWPKPGLVSHIDAGSHNDMTAETFRASARAIAPYFYALANAGALGSSMGNLRVIGLEAEAAMFAATAGINTHRGAIFGLGLLCAAAGARTGGRIDAETSLGAVVSNLWGKDIINGPILLHSHGTGASRRYGAGGARMEAALGFPSIYSVGLNALRRGARRAPDDAEAARIETCFALIASIKDTNLLHRGGLEGLRFARSSARRFLQAGGVSRPGWRRSAQAVHEKFIARSLSPGGAADLLAMTLFVDAYERSVCT</sequence>
<reference evidence="1" key="1">
    <citation type="submission" date="2022-09" db="EMBL/GenBank/DDBJ databases">
        <title>Interaction between co-microsymbionts with complementary sets of symbiotic genes in legume-rhizobium systems.</title>
        <authorList>
            <person name="Safronova V."/>
            <person name="Sazanova A."/>
            <person name="Afonin A."/>
            <person name="Chirak E."/>
        </authorList>
    </citation>
    <scope>NUCLEOTIDE SEQUENCE</scope>
    <source>
        <strain evidence="1">A18/3m</strain>
    </source>
</reference>